<organism evidence="1">
    <name type="scientific">candidate division WOR-3 bacterium</name>
    <dbReference type="NCBI Taxonomy" id="2052148"/>
    <lineage>
        <taxon>Bacteria</taxon>
        <taxon>Bacteria division WOR-3</taxon>
    </lineage>
</organism>
<reference evidence="1" key="1">
    <citation type="journal article" date="2020" name="mSystems">
        <title>Genome- and Community-Level Interaction Insights into Carbon Utilization and Element Cycling Functions of Hydrothermarchaeota in Hydrothermal Sediment.</title>
        <authorList>
            <person name="Zhou Z."/>
            <person name="Liu Y."/>
            <person name="Xu W."/>
            <person name="Pan J."/>
            <person name="Luo Z.H."/>
            <person name="Li M."/>
        </authorList>
    </citation>
    <scope>NUCLEOTIDE SEQUENCE [LARGE SCALE GENOMIC DNA]</scope>
    <source>
        <strain evidence="1">HyVt-102</strain>
    </source>
</reference>
<dbReference type="Proteomes" id="UP000885847">
    <property type="component" value="Unassembled WGS sequence"/>
</dbReference>
<dbReference type="EMBL" id="DQWE01000252">
    <property type="protein sequence ID" value="HDI83170.1"/>
    <property type="molecule type" value="Genomic_DNA"/>
</dbReference>
<name>A0A7C0Z9Y4_UNCW3</name>
<accession>A0A7C0Z9Y4</accession>
<evidence type="ECO:0008006" key="2">
    <source>
        <dbReference type="Google" id="ProtNLM"/>
    </source>
</evidence>
<dbReference type="AlphaFoldDB" id="A0A7C0Z9Y4"/>
<dbReference type="Gene3D" id="2.50.20.10">
    <property type="entry name" value="Lipoprotein localisation LolA/LolB/LppX"/>
    <property type="match status" value="1"/>
</dbReference>
<comment type="caution">
    <text evidence="1">The sequence shown here is derived from an EMBL/GenBank/DDBJ whole genome shotgun (WGS) entry which is preliminary data.</text>
</comment>
<protein>
    <recommendedName>
        <fullName evidence="2">DUF4412 domain-containing protein</fullName>
    </recommendedName>
</protein>
<gene>
    <name evidence="1" type="ORF">ENF18_05210</name>
</gene>
<sequence length="206" mass="23541">MILFMFSAAVFANISISNSVQKDTISGIIYVDQEDHIYIEVKHPVHQIFTFRGDTLLLYYPDDRKAFLFSEFNPMELPVSRALLGSGKEFDLSTYGFRFLKKKSKGDTTLSYWKKEEGGTVVLKNLKDKLIEILILHNGKEVGKTTYSDYKEGKGLHIPSRIHSQINTKNGILTEDVTFTDVQFLDAFPDSLKHIKIPEDVEVKGW</sequence>
<proteinExistence type="predicted"/>
<evidence type="ECO:0000313" key="1">
    <source>
        <dbReference type="EMBL" id="HDI83170.1"/>
    </source>
</evidence>